<evidence type="ECO:0000313" key="3">
    <source>
        <dbReference type="Proteomes" id="UP000827889"/>
    </source>
</evidence>
<dbReference type="GeneID" id="115730223"/>
<name>A0ABM3GVB1_9MYRT</name>
<feature type="compositionally biased region" description="Acidic residues" evidence="1">
    <location>
        <begin position="427"/>
        <end position="442"/>
    </location>
</feature>
<dbReference type="InterPro" id="IPR035925">
    <property type="entry name" value="BSD_dom_sf"/>
</dbReference>
<dbReference type="InterPro" id="IPR005607">
    <property type="entry name" value="BSD_dom"/>
</dbReference>
<feature type="compositionally biased region" description="Pro residues" evidence="1">
    <location>
        <begin position="29"/>
        <end position="39"/>
    </location>
</feature>
<evidence type="ECO:0000256" key="1">
    <source>
        <dbReference type="SAM" id="MobiDB-lite"/>
    </source>
</evidence>
<feature type="region of interest" description="Disordered" evidence="1">
    <location>
        <begin position="298"/>
        <end position="340"/>
    </location>
</feature>
<feature type="compositionally biased region" description="Pro residues" evidence="1">
    <location>
        <begin position="46"/>
        <end position="56"/>
    </location>
</feature>
<feature type="compositionally biased region" description="Low complexity" evidence="1">
    <location>
        <begin position="326"/>
        <end position="340"/>
    </location>
</feature>
<feature type="compositionally biased region" description="Pro residues" evidence="1">
    <location>
        <begin position="104"/>
        <end position="114"/>
    </location>
</feature>
<feature type="compositionally biased region" description="Basic and acidic residues" evidence="1">
    <location>
        <begin position="486"/>
        <end position="502"/>
    </location>
</feature>
<organism evidence="3 4">
    <name type="scientific">Rhodamnia argentea</name>
    <dbReference type="NCBI Taxonomy" id="178133"/>
    <lineage>
        <taxon>Eukaryota</taxon>
        <taxon>Viridiplantae</taxon>
        <taxon>Streptophyta</taxon>
        <taxon>Embryophyta</taxon>
        <taxon>Tracheophyta</taxon>
        <taxon>Spermatophyta</taxon>
        <taxon>Magnoliopsida</taxon>
        <taxon>eudicotyledons</taxon>
        <taxon>Gunneridae</taxon>
        <taxon>Pentapetalae</taxon>
        <taxon>rosids</taxon>
        <taxon>malvids</taxon>
        <taxon>Myrtales</taxon>
        <taxon>Myrtaceae</taxon>
        <taxon>Myrtoideae</taxon>
        <taxon>Myrteae</taxon>
        <taxon>Australasian group</taxon>
        <taxon>Rhodamnia</taxon>
    </lineage>
</organism>
<feature type="compositionally biased region" description="Pro residues" evidence="1">
    <location>
        <begin position="84"/>
        <end position="94"/>
    </location>
</feature>
<proteinExistence type="predicted"/>
<dbReference type="SMART" id="SM00751">
    <property type="entry name" value="BSD"/>
    <property type="match status" value="1"/>
</dbReference>
<feature type="compositionally biased region" description="Basic and acidic residues" evidence="1">
    <location>
        <begin position="59"/>
        <end position="70"/>
    </location>
</feature>
<feature type="compositionally biased region" description="Basic and acidic residues" evidence="1">
    <location>
        <begin position="299"/>
        <end position="325"/>
    </location>
</feature>
<reference evidence="4" key="1">
    <citation type="submission" date="2025-08" db="UniProtKB">
        <authorList>
            <consortium name="RefSeq"/>
        </authorList>
    </citation>
    <scope>IDENTIFICATION</scope>
    <source>
        <tissue evidence="4">Leaf</tissue>
    </source>
</reference>
<accession>A0ABM3GVB1</accession>
<dbReference type="Pfam" id="PF03909">
    <property type="entry name" value="BSD"/>
    <property type="match status" value="1"/>
</dbReference>
<feature type="region of interest" description="Disordered" evidence="1">
    <location>
        <begin position="1"/>
        <end position="127"/>
    </location>
</feature>
<dbReference type="RefSeq" id="XP_048128293.1">
    <property type="nucleotide sequence ID" value="XM_048272336.1"/>
</dbReference>
<feature type="region of interest" description="Disordered" evidence="1">
    <location>
        <begin position="382"/>
        <end position="531"/>
    </location>
</feature>
<sequence length="531" mass="58377">MSWLARSIANSLKLDDVDDDEESDRSPRAPSPDPSPPPKSAIEPSDSPPPPPPPNESPRGVKEDLSELKKTLTRQLWGVASFLAPPPDPSPSPPVRHIGDPDPNSQPPQPPGRPAPSQEPSDREDPDDEELIAGIRSDFAEISGKFRSGISKLSNNKTVWEFTKIASNFLQLGPEGDSVDEDLVGNAVGVTEEVLAFAKNIAMHPETWLDFPLPDNEDGYSDEFELSDAQEEHALAIERLAPRLAALRMELCSEYMSDGCFWKIYFVLIHPRLNKQEAELLSTPQIVEARAMLMQELQNRGKAEVESSGRDLRTDSADSSHEEHLSIPSSAQSESAPSQVSVAGAAELAVVAITETEKHPLETTEMQIIDKPVVEEKIIDQEEYQHSHSGSSSRVLDDKSEDADDWLKEEETLEGADVRGTTIHIENDEDVSFSDLEDDDGDMPTAYKKVAYGSDSSTKDSRDWVQLGGSSDDSSKEVNPGGKKGAKSEKVTDRDLEIKESNDWLNVDDIDEPELKDPKEGCPCITEPKKL</sequence>
<dbReference type="Proteomes" id="UP000827889">
    <property type="component" value="Chromosome 11"/>
</dbReference>
<feature type="domain" description="BSD" evidence="2">
    <location>
        <begin position="220"/>
        <end position="273"/>
    </location>
</feature>
<dbReference type="PANTHER" id="PTHR31923:SF4">
    <property type="entry name" value="BSD DOMAIN-CONTAINING PROTEIN"/>
    <property type="match status" value="1"/>
</dbReference>
<protein>
    <submittedName>
        <fullName evidence="4">Uncharacterized protein LOC115730223 isoform X1</fullName>
    </submittedName>
</protein>
<keyword evidence="3" id="KW-1185">Reference proteome</keyword>
<evidence type="ECO:0000259" key="2">
    <source>
        <dbReference type="PROSITE" id="PS50858"/>
    </source>
</evidence>
<dbReference type="SUPFAM" id="SSF140383">
    <property type="entry name" value="BSD domain-like"/>
    <property type="match status" value="1"/>
</dbReference>
<dbReference type="PROSITE" id="PS50858">
    <property type="entry name" value="BSD"/>
    <property type="match status" value="1"/>
</dbReference>
<dbReference type="PANTHER" id="PTHR31923">
    <property type="entry name" value="BSD DOMAIN-CONTAINING PROTEIN"/>
    <property type="match status" value="1"/>
</dbReference>
<evidence type="ECO:0000313" key="4">
    <source>
        <dbReference type="RefSeq" id="XP_048128293.1"/>
    </source>
</evidence>
<gene>
    <name evidence="4" type="primary">LOC115730223</name>
</gene>
<dbReference type="Gene3D" id="1.10.3970.10">
    <property type="entry name" value="BSD domain"/>
    <property type="match status" value="1"/>
</dbReference>